<accession>A0A944QV33</accession>
<dbReference type="AlphaFoldDB" id="A0A944QV33"/>
<dbReference type="EMBL" id="JAHHGM010000021">
    <property type="protein sequence ID" value="MBT2990797.1"/>
    <property type="molecule type" value="Genomic_DNA"/>
</dbReference>
<feature type="transmembrane region" description="Helical" evidence="1">
    <location>
        <begin position="98"/>
        <end position="120"/>
    </location>
</feature>
<proteinExistence type="predicted"/>
<dbReference type="Proteomes" id="UP000770889">
    <property type="component" value="Unassembled WGS sequence"/>
</dbReference>
<dbReference type="InterPro" id="IPR051082">
    <property type="entry name" value="Pentapeptide-BTB/POZ_domain"/>
</dbReference>
<protein>
    <submittedName>
        <fullName evidence="2">Pentapeptide repeat-containing protein</fullName>
    </submittedName>
</protein>
<dbReference type="SUPFAM" id="SSF141571">
    <property type="entry name" value="Pentapeptide repeat-like"/>
    <property type="match status" value="1"/>
</dbReference>
<keyword evidence="1" id="KW-0812">Transmembrane</keyword>
<name>A0A944QV33_9GAMM</name>
<keyword evidence="1" id="KW-0472">Membrane</keyword>
<dbReference type="InterPro" id="IPR001646">
    <property type="entry name" value="5peptide_repeat"/>
</dbReference>
<dbReference type="Gene3D" id="2.160.20.80">
    <property type="entry name" value="E3 ubiquitin-protein ligase SopA"/>
    <property type="match status" value="1"/>
</dbReference>
<dbReference type="PANTHER" id="PTHR14136:SF17">
    <property type="entry name" value="BTB_POZ DOMAIN-CONTAINING PROTEIN KCTD9"/>
    <property type="match status" value="1"/>
</dbReference>
<evidence type="ECO:0000256" key="1">
    <source>
        <dbReference type="SAM" id="Phobius"/>
    </source>
</evidence>
<comment type="caution">
    <text evidence="2">The sequence shown here is derived from an EMBL/GenBank/DDBJ whole genome shotgun (WGS) entry which is preliminary data.</text>
</comment>
<dbReference type="PANTHER" id="PTHR14136">
    <property type="entry name" value="BTB_POZ DOMAIN-CONTAINING PROTEIN KCTD9"/>
    <property type="match status" value="1"/>
</dbReference>
<organism evidence="2 3">
    <name type="scientific">Candidatus Thiodiazotropha taylori</name>
    <dbReference type="NCBI Taxonomy" id="2792791"/>
    <lineage>
        <taxon>Bacteria</taxon>
        <taxon>Pseudomonadati</taxon>
        <taxon>Pseudomonadota</taxon>
        <taxon>Gammaproteobacteria</taxon>
        <taxon>Chromatiales</taxon>
        <taxon>Sedimenticolaceae</taxon>
        <taxon>Candidatus Thiodiazotropha</taxon>
    </lineage>
</organism>
<evidence type="ECO:0000313" key="2">
    <source>
        <dbReference type="EMBL" id="MBT2990797.1"/>
    </source>
</evidence>
<evidence type="ECO:0000313" key="3">
    <source>
        <dbReference type="Proteomes" id="UP000770889"/>
    </source>
</evidence>
<gene>
    <name evidence="2" type="ORF">KME65_17710</name>
</gene>
<sequence>MMKKQEDKEPQSWFVRHEGLVLGPLTNARIRHLLLDGELELSDQISPDKQSWQAIGRIPSVVPLQLRADAGDSEAQAKIAAREQAEARDIEEEKRFPMAALVISLLIVGGVVFYSLWFGMPDAIDTPECATPPAPGVNWRNCLINDLDVGAASLAGANLNSAVLRRAKLSATDLSNADLRYVNLSYADLRHAQLQGAAMVGANLQFADLRGADLSRTDLRFADLSQSRIDDANLQDARLGSALWLDGRSCGVDSIGRCEIAIDK</sequence>
<reference evidence="2 3" key="1">
    <citation type="submission" date="2021-05" db="EMBL/GenBank/DDBJ databases">
        <title>Genetic and Functional Diversity in Clade A Lucinid endosymbionts from the Bahamas.</title>
        <authorList>
            <person name="Giani N.M."/>
            <person name="Engel A.S."/>
            <person name="Campbell B.J."/>
        </authorList>
    </citation>
    <scope>NUCLEOTIDE SEQUENCE [LARGE SCALE GENOMIC DNA]</scope>
    <source>
        <strain evidence="2">LUC16012Gg_MoonRockCtena</strain>
    </source>
</reference>
<keyword evidence="1" id="KW-1133">Transmembrane helix</keyword>
<dbReference type="Pfam" id="PF00805">
    <property type="entry name" value="Pentapeptide"/>
    <property type="match status" value="1"/>
</dbReference>